<feature type="non-terminal residue" evidence="1">
    <location>
        <position position="1"/>
    </location>
</feature>
<evidence type="ECO:0000313" key="1">
    <source>
        <dbReference type="EMBL" id="CAA9287113.1"/>
    </source>
</evidence>
<name>A0A6J4JTF5_9SPHI</name>
<dbReference type="EMBL" id="CADCTQ010000356">
    <property type="protein sequence ID" value="CAA9287113.1"/>
    <property type="molecule type" value="Genomic_DNA"/>
</dbReference>
<proteinExistence type="predicted"/>
<reference evidence="1" key="1">
    <citation type="submission" date="2020-02" db="EMBL/GenBank/DDBJ databases">
        <authorList>
            <person name="Meier V. D."/>
        </authorList>
    </citation>
    <scope>NUCLEOTIDE SEQUENCE</scope>
    <source>
        <strain evidence="1">AVDCRST_MAG56</strain>
    </source>
</reference>
<gene>
    <name evidence="1" type="ORF">AVDCRST_MAG56-4243</name>
</gene>
<protein>
    <submittedName>
        <fullName evidence="1">Uncharacterized protein</fullName>
    </submittedName>
</protein>
<sequence length="42" mass="4504">AGHDALRSFTGREAGWCCRRQYLLGGKAGAVEGWLVANRGNV</sequence>
<feature type="non-terminal residue" evidence="1">
    <location>
        <position position="42"/>
    </location>
</feature>
<dbReference type="AlphaFoldDB" id="A0A6J4JTF5"/>
<organism evidence="1">
    <name type="scientific">uncultured Cytophagales bacterium</name>
    <dbReference type="NCBI Taxonomy" id="158755"/>
    <lineage>
        <taxon>Bacteria</taxon>
        <taxon>Pseudomonadati</taxon>
        <taxon>Bacteroidota</taxon>
        <taxon>Sphingobacteriia</taxon>
        <taxon>Sphingobacteriales</taxon>
        <taxon>environmental samples</taxon>
    </lineage>
</organism>
<accession>A0A6J4JTF5</accession>